<reference evidence="1" key="1">
    <citation type="submission" date="2014-09" db="EMBL/GenBank/DDBJ databases">
        <authorList>
            <person name="Magalhaes I.L.F."/>
            <person name="Oliveira U."/>
            <person name="Santos F.R."/>
            <person name="Vidigal T.H.D.A."/>
            <person name="Brescovit A.D."/>
            <person name="Santos A.J."/>
        </authorList>
    </citation>
    <scope>NUCLEOTIDE SEQUENCE</scope>
    <source>
        <tissue evidence="1">Shoot tissue taken approximately 20 cm above the soil surface</tissue>
    </source>
</reference>
<dbReference type="AlphaFoldDB" id="A0A0A8ZMT0"/>
<name>A0A0A8ZMT0_ARUDO</name>
<organism evidence="1">
    <name type="scientific">Arundo donax</name>
    <name type="common">Giant reed</name>
    <name type="synonym">Donax arundinaceus</name>
    <dbReference type="NCBI Taxonomy" id="35708"/>
    <lineage>
        <taxon>Eukaryota</taxon>
        <taxon>Viridiplantae</taxon>
        <taxon>Streptophyta</taxon>
        <taxon>Embryophyta</taxon>
        <taxon>Tracheophyta</taxon>
        <taxon>Spermatophyta</taxon>
        <taxon>Magnoliopsida</taxon>
        <taxon>Liliopsida</taxon>
        <taxon>Poales</taxon>
        <taxon>Poaceae</taxon>
        <taxon>PACMAD clade</taxon>
        <taxon>Arundinoideae</taxon>
        <taxon>Arundineae</taxon>
        <taxon>Arundo</taxon>
    </lineage>
</organism>
<accession>A0A0A8ZMT0</accession>
<proteinExistence type="predicted"/>
<evidence type="ECO:0000313" key="1">
    <source>
        <dbReference type="EMBL" id="JAD39013.1"/>
    </source>
</evidence>
<dbReference type="EMBL" id="GBRH01258882">
    <property type="protein sequence ID" value="JAD39013.1"/>
    <property type="molecule type" value="Transcribed_RNA"/>
</dbReference>
<sequence>MRVSSSSSHGLPLSSCFSTGSVMWMSKRSVDV</sequence>
<protein>
    <submittedName>
        <fullName evidence="1">Uncharacterized protein</fullName>
    </submittedName>
</protein>
<reference evidence="1" key="2">
    <citation type="journal article" date="2015" name="Data Brief">
        <title>Shoot transcriptome of the giant reed, Arundo donax.</title>
        <authorList>
            <person name="Barrero R.A."/>
            <person name="Guerrero F.D."/>
            <person name="Moolhuijzen P."/>
            <person name="Goolsby J.A."/>
            <person name="Tidwell J."/>
            <person name="Bellgard S.E."/>
            <person name="Bellgard M.I."/>
        </authorList>
    </citation>
    <scope>NUCLEOTIDE SEQUENCE</scope>
    <source>
        <tissue evidence="1">Shoot tissue taken approximately 20 cm above the soil surface</tissue>
    </source>
</reference>